<dbReference type="Proteomes" id="UP000245609">
    <property type="component" value="Unassembled WGS sequence"/>
</dbReference>
<evidence type="ECO:0000256" key="1">
    <source>
        <dbReference type="ARBA" id="ARBA00003195"/>
    </source>
</evidence>
<evidence type="ECO:0000256" key="7">
    <source>
        <dbReference type="ARBA" id="ARBA00022982"/>
    </source>
</evidence>
<dbReference type="Gene3D" id="3.40.30.10">
    <property type="entry name" value="Glutaredoxin"/>
    <property type="match status" value="1"/>
</dbReference>
<dbReference type="SUPFAM" id="SSF52833">
    <property type="entry name" value="Thioredoxin-like"/>
    <property type="match status" value="1"/>
</dbReference>
<evidence type="ECO:0000313" key="12">
    <source>
        <dbReference type="Proteomes" id="UP000245609"/>
    </source>
</evidence>
<evidence type="ECO:0000259" key="10">
    <source>
        <dbReference type="SMART" id="SM00916"/>
    </source>
</evidence>
<organism evidence="11 12">
    <name type="scientific">Smittium megazygosporum</name>
    <dbReference type="NCBI Taxonomy" id="133381"/>
    <lineage>
        <taxon>Eukaryota</taxon>
        <taxon>Fungi</taxon>
        <taxon>Fungi incertae sedis</taxon>
        <taxon>Zoopagomycota</taxon>
        <taxon>Kickxellomycotina</taxon>
        <taxon>Harpellomycetes</taxon>
        <taxon>Harpellales</taxon>
        <taxon>Legeriomycetaceae</taxon>
        <taxon>Smittium</taxon>
    </lineage>
</organism>
<name>A0A2T9XZK9_9FUNG</name>
<comment type="subcellular location">
    <subcellularLocation>
        <location evidence="2">Mitochondrion inner membrane</location>
        <topology evidence="2">Peripheral membrane protein</topology>
        <orientation evidence="2">Matrix side</orientation>
    </subcellularLocation>
</comment>
<reference evidence="11 12" key="1">
    <citation type="journal article" date="2018" name="MBio">
        <title>Comparative Genomics Reveals the Core Gene Toolbox for the Fungus-Insect Symbiosis.</title>
        <authorList>
            <person name="Wang Y."/>
            <person name="Stata M."/>
            <person name="Wang W."/>
            <person name="Stajich J.E."/>
            <person name="White M.M."/>
            <person name="Moncalvo J.M."/>
        </authorList>
    </citation>
    <scope>NUCLEOTIDE SEQUENCE [LARGE SCALE GENOMIC DNA]</scope>
    <source>
        <strain evidence="11 12">SC-DP-2</strain>
    </source>
</reference>
<evidence type="ECO:0000256" key="4">
    <source>
        <dbReference type="ARBA" id="ARBA00022448"/>
    </source>
</evidence>
<keyword evidence="4" id="KW-0813">Transport</keyword>
<dbReference type="GO" id="GO:0005743">
    <property type="term" value="C:mitochondrial inner membrane"/>
    <property type="evidence" value="ECO:0007669"/>
    <property type="project" value="UniProtKB-SubCell"/>
</dbReference>
<keyword evidence="5" id="KW-0679">Respiratory chain</keyword>
<dbReference type="Pfam" id="PF05047">
    <property type="entry name" value="L51_S25_CI-B8"/>
    <property type="match status" value="1"/>
</dbReference>
<dbReference type="AlphaFoldDB" id="A0A2T9XZK9"/>
<keyword evidence="9" id="KW-0472">Membrane</keyword>
<feature type="domain" description="Ribosomal protein/NADH dehydrogenase" evidence="10">
    <location>
        <begin position="38"/>
        <end position="111"/>
    </location>
</feature>
<evidence type="ECO:0000256" key="9">
    <source>
        <dbReference type="ARBA" id="ARBA00023136"/>
    </source>
</evidence>
<keyword evidence="7" id="KW-0249">Electron transport</keyword>
<evidence type="ECO:0000256" key="5">
    <source>
        <dbReference type="ARBA" id="ARBA00022660"/>
    </source>
</evidence>
<comment type="function">
    <text evidence="1">Accessory subunit of the mitochondrial membrane respiratory chain NADH dehydrogenase (Complex I), that is believed not to be involved in catalysis. Complex I functions in the transfer of electrons from NADH to the respiratory chain. The immediate electron acceptor for the enzyme is believed to be ubiquinone.</text>
</comment>
<keyword evidence="12" id="KW-1185">Reference proteome</keyword>
<dbReference type="InterPro" id="IPR036249">
    <property type="entry name" value="Thioredoxin-like_sf"/>
</dbReference>
<comment type="similarity">
    <text evidence="3">Belongs to the complex I NDUFA2 subunit family.</text>
</comment>
<dbReference type="PANTHER" id="PTHR12878">
    <property type="entry name" value="NADH-UBIQUINONE OXIDOREDUCTASE B8 SUBUNIT"/>
    <property type="match status" value="1"/>
</dbReference>
<comment type="caution">
    <text evidence="11">The sequence shown here is derived from an EMBL/GenBank/DDBJ whole genome shotgun (WGS) entry which is preliminary data.</text>
</comment>
<sequence>MAWEEEGLSPNQRDKRYVVILKMKLPVSLKEIRLFMCPKSPASAGLRASVLKNYPRLRANNPKVPILIREVENVTPKMFARFDRGVEKSVSVADLQEKEVDNLFHKLISEENVKALK</sequence>
<dbReference type="SMART" id="SM00916">
    <property type="entry name" value="L51_S25_CI-B8"/>
    <property type="match status" value="1"/>
</dbReference>
<dbReference type="STRING" id="133381.A0A2T9XZK9"/>
<evidence type="ECO:0000256" key="3">
    <source>
        <dbReference type="ARBA" id="ARBA00008939"/>
    </source>
</evidence>
<gene>
    <name evidence="11" type="ORF">BB560_007005</name>
</gene>
<evidence type="ECO:0000313" key="11">
    <source>
        <dbReference type="EMBL" id="PVU85503.1"/>
    </source>
</evidence>
<dbReference type="InterPro" id="IPR007741">
    <property type="entry name" value="Ribosomal_mL43/mS25/NADH_DH"/>
</dbReference>
<dbReference type="InterPro" id="IPR016464">
    <property type="entry name" value="NADH_Ub_cplx-1_asu_su-2"/>
</dbReference>
<evidence type="ECO:0000256" key="8">
    <source>
        <dbReference type="ARBA" id="ARBA00023128"/>
    </source>
</evidence>
<evidence type="ECO:0000256" key="6">
    <source>
        <dbReference type="ARBA" id="ARBA00022792"/>
    </source>
</evidence>
<dbReference type="EMBL" id="MBFS01003653">
    <property type="protein sequence ID" value="PVU85503.1"/>
    <property type="molecule type" value="Genomic_DNA"/>
</dbReference>
<dbReference type="OrthoDB" id="10250268at2759"/>
<dbReference type="PANTHER" id="PTHR12878:SF0">
    <property type="entry name" value="NADH DEHYDROGENASE [UBIQUINONE] 1 ALPHA SUBCOMPLEX SUBUNIT 2"/>
    <property type="match status" value="1"/>
</dbReference>
<keyword evidence="6" id="KW-0999">Mitochondrion inner membrane</keyword>
<keyword evidence="8" id="KW-0496">Mitochondrion</keyword>
<accession>A0A2T9XZK9</accession>
<evidence type="ECO:0000256" key="2">
    <source>
        <dbReference type="ARBA" id="ARBA00004443"/>
    </source>
</evidence>
<protein>
    <recommendedName>
        <fullName evidence="10">Ribosomal protein/NADH dehydrogenase domain-containing protein</fullName>
    </recommendedName>
</protein>
<proteinExistence type="inferred from homology"/>